<dbReference type="AlphaFoldDB" id="A0A2N9HSU5"/>
<accession>A0A2N9HSU5</accession>
<reference evidence="1" key="1">
    <citation type="submission" date="2018-02" db="EMBL/GenBank/DDBJ databases">
        <authorList>
            <person name="Cohen D.B."/>
            <person name="Kent A.D."/>
        </authorList>
    </citation>
    <scope>NUCLEOTIDE SEQUENCE</scope>
</reference>
<gene>
    <name evidence="1" type="ORF">FSB_LOCUS42937</name>
</gene>
<protein>
    <submittedName>
        <fullName evidence="1">Uncharacterized protein</fullName>
    </submittedName>
</protein>
<name>A0A2N9HSU5_FAGSY</name>
<sequence length="378" mass="41466">MAPGSRGVGAVFVHFSDEDSGQTGDAIGEPRVPRRSWSRYLSNAPGLADQLVASRKDSAREGGCPGRKNAFYSSARFFSNLVPVPDSRKSELGLVRYGPANRGHRGVFGPFEGSFPIRIPARPGKILAIREFHVVHECVFFPTCPGSRINLLRVRKTLRASVATSVGQFRNFQQNLISSACFHARGRRSSRCRISTILVSSESLCYLLFNVLAITLSFLVRFRPVKYGIEALRYSLHIGQGVVSSIQFLVWSTVRSNLGQTWSTLVKLGHLVKALQTLGKCIPELHFKGFWARWDPSRAGTARSNLGQTSVNPSQTWSTLVKLGQTLGNVSRTFFLGVFDAASPRRIRPGLVPGCLVLRADTRENPGGKGSRPRGVGI</sequence>
<dbReference type="EMBL" id="OIVN01004030">
    <property type="protein sequence ID" value="SPD15055.1"/>
    <property type="molecule type" value="Genomic_DNA"/>
</dbReference>
<proteinExistence type="predicted"/>
<evidence type="ECO:0000313" key="1">
    <source>
        <dbReference type="EMBL" id="SPD15055.1"/>
    </source>
</evidence>
<organism evidence="1">
    <name type="scientific">Fagus sylvatica</name>
    <name type="common">Beechnut</name>
    <dbReference type="NCBI Taxonomy" id="28930"/>
    <lineage>
        <taxon>Eukaryota</taxon>
        <taxon>Viridiplantae</taxon>
        <taxon>Streptophyta</taxon>
        <taxon>Embryophyta</taxon>
        <taxon>Tracheophyta</taxon>
        <taxon>Spermatophyta</taxon>
        <taxon>Magnoliopsida</taxon>
        <taxon>eudicotyledons</taxon>
        <taxon>Gunneridae</taxon>
        <taxon>Pentapetalae</taxon>
        <taxon>rosids</taxon>
        <taxon>fabids</taxon>
        <taxon>Fagales</taxon>
        <taxon>Fagaceae</taxon>
        <taxon>Fagus</taxon>
    </lineage>
</organism>